<dbReference type="SUPFAM" id="SSF53383">
    <property type="entry name" value="PLP-dependent transferases"/>
    <property type="match status" value="1"/>
</dbReference>
<dbReference type="GO" id="GO:0030170">
    <property type="term" value="F:pyridoxal phosphate binding"/>
    <property type="evidence" value="ECO:0007669"/>
    <property type="project" value="InterPro"/>
</dbReference>
<proteinExistence type="inferred from homology"/>
<evidence type="ECO:0000313" key="7">
    <source>
        <dbReference type="Proteomes" id="UP000627538"/>
    </source>
</evidence>
<gene>
    <name evidence="6" type="primary">dapC</name>
    <name evidence="6" type="ORF">H8R10_07680</name>
</gene>
<dbReference type="EMBL" id="JACRUO010000002">
    <property type="protein sequence ID" value="MBD3690103.1"/>
    <property type="molecule type" value="Genomic_DNA"/>
</dbReference>
<evidence type="ECO:0000256" key="3">
    <source>
        <dbReference type="ARBA" id="ARBA00022679"/>
    </source>
</evidence>
<dbReference type="Gene3D" id="3.40.640.10">
    <property type="entry name" value="Type I PLP-dependent aspartate aminotransferase-like (Major domain)"/>
    <property type="match status" value="1"/>
</dbReference>
<evidence type="ECO:0000256" key="4">
    <source>
        <dbReference type="RuleBase" id="RU000481"/>
    </source>
</evidence>
<reference evidence="6 7" key="1">
    <citation type="submission" date="2020-08" db="EMBL/GenBank/DDBJ databases">
        <title>Winkia gen. nov., sp. nov., isolated from faeces of the Anser albifrons in China.</title>
        <authorList>
            <person name="Liu Q."/>
        </authorList>
    </citation>
    <scope>NUCLEOTIDE SEQUENCE [LARGE SCALE GENOMIC DNA]</scope>
    <source>
        <strain evidence="6 7">C62</strain>
    </source>
</reference>
<evidence type="ECO:0000313" key="6">
    <source>
        <dbReference type="EMBL" id="MBD3690103.1"/>
    </source>
</evidence>
<dbReference type="GO" id="GO:0008483">
    <property type="term" value="F:transaminase activity"/>
    <property type="evidence" value="ECO:0007669"/>
    <property type="project" value="UniProtKB-KW"/>
</dbReference>
<dbReference type="NCBIfam" id="TIGR03539">
    <property type="entry name" value="DapC_actino"/>
    <property type="match status" value="1"/>
</dbReference>
<dbReference type="CDD" id="cd00609">
    <property type="entry name" value="AAT_like"/>
    <property type="match status" value="1"/>
</dbReference>
<accession>A0A8I0GC82</accession>
<comment type="caution">
    <text evidence="6">The sequence shown here is derived from an EMBL/GenBank/DDBJ whole genome shotgun (WGS) entry which is preliminary data.</text>
</comment>
<dbReference type="InterPro" id="IPR015424">
    <property type="entry name" value="PyrdxlP-dep_Trfase"/>
</dbReference>
<evidence type="ECO:0000259" key="5">
    <source>
        <dbReference type="Pfam" id="PF00155"/>
    </source>
</evidence>
<keyword evidence="7" id="KW-1185">Reference proteome</keyword>
<dbReference type="InterPro" id="IPR004838">
    <property type="entry name" value="NHTrfase_class1_PyrdxlP-BS"/>
</dbReference>
<keyword evidence="2 4" id="KW-0032">Aminotransferase</keyword>
<comment type="similarity">
    <text evidence="4">Belongs to the class-I pyridoxal-phosphate-dependent aminotransferase family.</text>
</comment>
<comment type="cofactor">
    <cofactor evidence="1 4">
        <name>pyridoxal 5'-phosphate</name>
        <dbReference type="ChEBI" id="CHEBI:597326"/>
    </cofactor>
</comment>
<dbReference type="InterPro" id="IPR050881">
    <property type="entry name" value="LL-DAP_aminotransferase"/>
</dbReference>
<evidence type="ECO:0000256" key="2">
    <source>
        <dbReference type="ARBA" id="ARBA00022576"/>
    </source>
</evidence>
<dbReference type="EC" id="2.6.1.-" evidence="4"/>
<dbReference type="Pfam" id="PF00155">
    <property type="entry name" value="Aminotran_1_2"/>
    <property type="match status" value="1"/>
</dbReference>
<keyword evidence="3 4" id="KW-0808">Transferase</keyword>
<dbReference type="InterPro" id="IPR019880">
    <property type="entry name" value="OxyQ"/>
</dbReference>
<name>A0A8I0GC82_9ACTO</name>
<dbReference type="Proteomes" id="UP000627538">
    <property type="component" value="Unassembled WGS sequence"/>
</dbReference>
<dbReference type="PANTHER" id="PTHR42832">
    <property type="entry name" value="AMINO ACID AMINOTRANSFERASE"/>
    <property type="match status" value="1"/>
</dbReference>
<dbReference type="PANTHER" id="PTHR42832:SF3">
    <property type="entry name" value="L-GLUTAMINE--4-(METHYLSULFANYL)-2-OXOBUTANOATE AMINOTRANSFERASE"/>
    <property type="match status" value="1"/>
</dbReference>
<dbReference type="InterPro" id="IPR004839">
    <property type="entry name" value="Aminotransferase_I/II_large"/>
</dbReference>
<protein>
    <recommendedName>
        <fullName evidence="4">Aminotransferase</fullName>
        <ecNumber evidence="4">2.6.1.-</ecNumber>
    </recommendedName>
</protein>
<feature type="domain" description="Aminotransferase class I/classII large" evidence="5">
    <location>
        <begin position="31"/>
        <end position="385"/>
    </location>
</feature>
<evidence type="ECO:0000256" key="1">
    <source>
        <dbReference type="ARBA" id="ARBA00001933"/>
    </source>
</evidence>
<organism evidence="6 7">
    <name type="scientific">Nanchangia anserum</name>
    <dbReference type="NCBI Taxonomy" id="2692125"/>
    <lineage>
        <taxon>Bacteria</taxon>
        <taxon>Bacillati</taxon>
        <taxon>Actinomycetota</taxon>
        <taxon>Actinomycetes</taxon>
        <taxon>Actinomycetales</taxon>
        <taxon>Actinomycetaceae</taxon>
        <taxon>Nanchangia</taxon>
    </lineage>
</organism>
<dbReference type="RefSeq" id="WP_191072198.1">
    <property type="nucleotide sequence ID" value="NZ_CP060506.1"/>
</dbReference>
<dbReference type="PROSITE" id="PS00105">
    <property type="entry name" value="AA_TRANSFER_CLASS_1"/>
    <property type="match status" value="1"/>
</dbReference>
<sequence length="394" mass="41662">MATRPTQLLPTFPWDTLVPARKRAAEHPDGVVDLSIGTPVDPVPEIARDAFVRASDYPGYPPTIGSAEVREAIVGWARRRRGASALDAAGVLPTVGSKELVASLPAQLGIGAGERVLFPQMAYPTYDVGARLVGAEPVAVGPDPAEWSDASLVWLNSPSNPTGRVDDVEALRRIVAWARAHQCVVASDECYAELAWEGRYAITEDGLCPNSDAHGVGAPSILDDAVCDGDYHGLLMVYSASKQSNMAGYRAAFVAGDTQLIADLAEVRKHGGLMMPGPSQAALAAALSDDAHVAMQRERYRARRNNLLAAAAVGGLVNHPQSHAGLYLWLGVEDASVTSAELVAAFADLGIVVAPSSFYGTAEPGRVRVALTASDEDIARAAQRLTHFSVRRAK</sequence>
<dbReference type="InterPro" id="IPR015421">
    <property type="entry name" value="PyrdxlP-dep_Trfase_major"/>
</dbReference>
<dbReference type="AlphaFoldDB" id="A0A8I0GC82"/>